<gene>
    <name evidence="12" type="ORF">MalAC0309_2581</name>
</gene>
<comment type="function">
    <text evidence="9">Catalyzes the dephosphorylation of histidinol-phosphate to histidinol, the direct precursor of histidine.</text>
</comment>
<reference evidence="13" key="1">
    <citation type="submission" date="2015-12" db="EMBL/GenBank/DDBJ databases">
        <authorList>
            <person name="Shamseldin A."/>
            <person name="Moawad H."/>
            <person name="Abd El-Rahim W.M."/>
            <person name="Sadowsky M.J."/>
        </authorList>
    </citation>
    <scope>NUCLEOTIDE SEQUENCE [LARGE SCALE GENOMIC DNA]</scope>
    <source>
        <strain evidence="13">JAM AC0309</strain>
    </source>
</reference>
<dbReference type="Gene3D" id="3.40.190.80">
    <property type="match status" value="1"/>
</dbReference>
<evidence type="ECO:0000256" key="9">
    <source>
        <dbReference type="ARBA" id="ARBA00053547"/>
    </source>
</evidence>
<name>A0A0U5BCG4_9MICO</name>
<sequence>MMSPAPARPSDSDLLALALDIASEAGRMIATAREGTVTVAERKSSSTDVVTQVDRDAEALIRRRIAEARPDDAFFGEESGGGEGSSGLTWVVDPIDGTVNYLYGIPHYAVSIAVVEGPADPAHWIERVGVVLNPAAGEIFTAVRGGGAFLGDRALRIPAPPALDQALIATGFAYDAELRGRQGAAVAAMLPRVRDIRRLGTASLDLCNLAAGRVDAYFERTLNPWDHAAGGLVVQEAGGVVVGRGGAAPSRDFLIAVHPDLRDSVEKLLDEIGA</sequence>
<organism evidence="12 13">
    <name type="scientific">Microcella alkaliphila</name>
    <dbReference type="NCBI Taxonomy" id="279828"/>
    <lineage>
        <taxon>Bacteria</taxon>
        <taxon>Bacillati</taxon>
        <taxon>Actinomycetota</taxon>
        <taxon>Actinomycetes</taxon>
        <taxon>Micrococcales</taxon>
        <taxon>Microbacteriaceae</taxon>
        <taxon>Microcella</taxon>
    </lineage>
</organism>
<keyword evidence="7 10" id="KW-0460">Magnesium</keyword>
<dbReference type="GO" id="GO:0004401">
    <property type="term" value="F:histidinol-phosphatase activity"/>
    <property type="evidence" value="ECO:0007669"/>
    <property type="project" value="UniProtKB-EC"/>
</dbReference>
<evidence type="ECO:0000256" key="3">
    <source>
        <dbReference type="ARBA" id="ARBA00004970"/>
    </source>
</evidence>
<dbReference type="Proteomes" id="UP000218965">
    <property type="component" value="Chromosome"/>
</dbReference>
<feature type="binding site" evidence="10">
    <location>
        <position position="77"/>
    </location>
    <ligand>
        <name>Mg(2+)</name>
        <dbReference type="ChEBI" id="CHEBI:18420"/>
        <label>1</label>
        <note>catalytic</note>
    </ligand>
</feature>
<dbReference type="GO" id="GO:0046872">
    <property type="term" value="F:metal ion binding"/>
    <property type="evidence" value="ECO:0007669"/>
    <property type="project" value="UniProtKB-KW"/>
</dbReference>
<comment type="cofactor">
    <cofactor evidence="2 10 11">
        <name>Mg(2+)</name>
        <dbReference type="ChEBI" id="CHEBI:18420"/>
    </cofactor>
</comment>
<dbReference type="Pfam" id="PF00459">
    <property type="entry name" value="Inositol_P"/>
    <property type="match status" value="1"/>
</dbReference>
<protein>
    <recommendedName>
        <fullName evidence="11">Inositol-1-monophosphatase</fullName>
        <ecNumber evidence="11">3.1.3.25</ecNumber>
    </recommendedName>
</protein>
<dbReference type="InterPro" id="IPR020583">
    <property type="entry name" value="Inositol_monoP_metal-BS"/>
</dbReference>
<comment type="catalytic activity">
    <reaction evidence="8">
        <text>L-histidinol phosphate + H2O = L-histidinol + phosphate</text>
        <dbReference type="Rhea" id="RHEA:14465"/>
        <dbReference type="ChEBI" id="CHEBI:15377"/>
        <dbReference type="ChEBI" id="CHEBI:43474"/>
        <dbReference type="ChEBI" id="CHEBI:57699"/>
        <dbReference type="ChEBI" id="CHEBI:57980"/>
        <dbReference type="EC" id="3.1.3.15"/>
    </reaction>
</comment>
<dbReference type="GO" id="GO:0046854">
    <property type="term" value="P:phosphatidylinositol phosphate biosynthetic process"/>
    <property type="evidence" value="ECO:0007669"/>
    <property type="project" value="InterPro"/>
</dbReference>
<accession>A0A0U5BCG4</accession>
<dbReference type="SUPFAM" id="SSF56655">
    <property type="entry name" value="Carbohydrate phosphatase"/>
    <property type="match status" value="1"/>
</dbReference>
<evidence type="ECO:0000256" key="2">
    <source>
        <dbReference type="ARBA" id="ARBA00001946"/>
    </source>
</evidence>
<dbReference type="EMBL" id="AP017315">
    <property type="protein sequence ID" value="BAU33417.1"/>
    <property type="molecule type" value="Genomic_DNA"/>
</dbReference>
<evidence type="ECO:0000313" key="12">
    <source>
        <dbReference type="EMBL" id="BAU33417.1"/>
    </source>
</evidence>
<keyword evidence="6 11" id="KW-0378">Hydrolase</keyword>
<evidence type="ECO:0000256" key="6">
    <source>
        <dbReference type="ARBA" id="ARBA00022801"/>
    </source>
</evidence>
<dbReference type="FunFam" id="3.30.540.10:FF:000003">
    <property type="entry name" value="Inositol-1-monophosphatase"/>
    <property type="match status" value="1"/>
</dbReference>
<dbReference type="GO" id="GO:0008934">
    <property type="term" value="F:inositol monophosphate 1-phosphatase activity"/>
    <property type="evidence" value="ECO:0007669"/>
    <property type="project" value="InterPro"/>
</dbReference>
<evidence type="ECO:0000256" key="8">
    <source>
        <dbReference type="ARBA" id="ARBA00049158"/>
    </source>
</evidence>
<comment type="pathway">
    <text evidence="3">Amino-acid biosynthesis; L-histidine biosynthesis; L-histidine from 5-phospho-alpha-D-ribose 1-diphosphate: step 8/9.</text>
</comment>
<feature type="binding site" evidence="10">
    <location>
        <position position="226"/>
    </location>
    <ligand>
        <name>Mg(2+)</name>
        <dbReference type="ChEBI" id="CHEBI:18420"/>
        <label>1</label>
        <note>catalytic</note>
    </ligand>
</feature>
<evidence type="ECO:0000256" key="11">
    <source>
        <dbReference type="RuleBase" id="RU364068"/>
    </source>
</evidence>
<proteinExistence type="inferred from homology"/>
<dbReference type="InterPro" id="IPR020550">
    <property type="entry name" value="Inositol_monophosphatase_CS"/>
</dbReference>
<feature type="binding site" evidence="10">
    <location>
        <position position="93"/>
    </location>
    <ligand>
        <name>Mg(2+)</name>
        <dbReference type="ChEBI" id="CHEBI:18420"/>
        <label>2</label>
    </ligand>
</feature>
<feature type="binding site" evidence="10">
    <location>
        <position position="95"/>
    </location>
    <ligand>
        <name>Mg(2+)</name>
        <dbReference type="ChEBI" id="CHEBI:18420"/>
        <label>1</label>
        <note>catalytic</note>
    </ligand>
</feature>
<feature type="binding site" evidence="10">
    <location>
        <position position="96"/>
    </location>
    <ligand>
        <name>Mg(2+)</name>
        <dbReference type="ChEBI" id="CHEBI:18420"/>
        <label>1</label>
        <note>catalytic</note>
    </ligand>
</feature>
<evidence type="ECO:0000256" key="5">
    <source>
        <dbReference type="ARBA" id="ARBA00022723"/>
    </source>
</evidence>
<dbReference type="PROSITE" id="PS00629">
    <property type="entry name" value="IMP_1"/>
    <property type="match status" value="1"/>
</dbReference>
<evidence type="ECO:0000256" key="10">
    <source>
        <dbReference type="PIRSR" id="PIRSR600760-2"/>
    </source>
</evidence>
<dbReference type="PANTHER" id="PTHR20854:SF4">
    <property type="entry name" value="INOSITOL-1-MONOPHOSPHATASE-RELATED"/>
    <property type="match status" value="1"/>
</dbReference>
<dbReference type="CDD" id="cd01639">
    <property type="entry name" value="IMPase"/>
    <property type="match status" value="1"/>
</dbReference>
<evidence type="ECO:0000256" key="7">
    <source>
        <dbReference type="ARBA" id="ARBA00022842"/>
    </source>
</evidence>
<evidence type="ECO:0000313" key="13">
    <source>
        <dbReference type="Proteomes" id="UP000218965"/>
    </source>
</evidence>
<dbReference type="Gene3D" id="3.30.540.10">
    <property type="entry name" value="Fructose-1,6-Bisphosphatase, subunit A, domain 1"/>
    <property type="match status" value="1"/>
</dbReference>
<comment type="catalytic activity">
    <reaction evidence="1 11">
        <text>a myo-inositol phosphate + H2O = myo-inositol + phosphate</text>
        <dbReference type="Rhea" id="RHEA:24056"/>
        <dbReference type="ChEBI" id="CHEBI:15377"/>
        <dbReference type="ChEBI" id="CHEBI:17268"/>
        <dbReference type="ChEBI" id="CHEBI:43474"/>
        <dbReference type="ChEBI" id="CHEBI:84139"/>
        <dbReference type="EC" id="3.1.3.25"/>
    </reaction>
</comment>
<dbReference type="RefSeq" id="WP_197702233.1">
    <property type="nucleotide sequence ID" value="NZ_AP017315.1"/>
</dbReference>
<evidence type="ECO:0000256" key="1">
    <source>
        <dbReference type="ARBA" id="ARBA00001033"/>
    </source>
</evidence>
<dbReference type="InterPro" id="IPR033942">
    <property type="entry name" value="IMPase"/>
</dbReference>
<dbReference type="KEGG" id="malk:MalAC0309_2581"/>
<keyword evidence="5 10" id="KW-0479">Metal-binding</keyword>
<dbReference type="AlphaFoldDB" id="A0A0U5BCG4"/>
<comment type="similarity">
    <text evidence="4 11">Belongs to the inositol monophosphatase superfamily.</text>
</comment>
<dbReference type="InterPro" id="IPR000760">
    <property type="entry name" value="Inositol_monophosphatase-like"/>
</dbReference>
<dbReference type="PROSITE" id="PS00630">
    <property type="entry name" value="IMP_2"/>
    <property type="match status" value="1"/>
</dbReference>
<dbReference type="PANTHER" id="PTHR20854">
    <property type="entry name" value="INOSITOL MONOPHOSPHATASE"/>
    <property type="match status" value="1"/>
</dbReference>
<dbReference type="GO" id="GO:0007165">
    <property type="term" value="P:signal transduction"/>
    <property type="evidence" value="ECO:0007669"/>
    <property type="project" value="TreeGrafter"/>
</dbReference>
<dbReference type="EC" id="3.1.3.25" evidence="11"/>
<evidence type="ECO:0000256" key="4">
    <source>
        <dbReference type="ARBA" id="ARBA00009759"/>
    </source>
</evidence>
<dbReference type="GO" id="GO:0006020">
    <property type="term" value="P:inositol metabolic process"/>
    <property type="evidence" value="ECO:0007669"/>
    <property type="project" value="TreeGrafter"/>
</dbReference>
<dbReference type="PRINTS" id="PR00377">
    <property type="entry name" value="IMPHPHTASES"/>
</dbReference>
<reference evidence="12 13" key="2">
    <citation type="submission" date="2016-01" db="EMBL/GenBank/DDBJ databases">
        <title>Microcella alkaliphila JAM AC0309 whole genome shotgun sequence.</title>
        <authorList>
            <person name="Kurata A."/>
            <person name="Hirose Y."/>
            <person name="Kishimoto N."/>
            <person name="Kobayashi T."/>
        </authorList>
    </citation>
    <scope>NUCLEOTIDE SEQUENCE [LARGE SCALE GENOMIC DNA]</scope>
    <source>
        <strain evidence="12 13">JAM AC0309</strain>
    </source>
</reference>